<keyword evidence="9" id="KW-1185">Reference proteome</keyword>
<dbReference type="SMART" id="SM00774">
    <property type="entry name" value="WRKY"/>
    <property type="match status" value="1"/>
</dbReference>
<evidence type="ECO:0000256" key="2">
    <source>
        <dbReference type="ARBA" id="ARBA00023015"/>
    </source>
</evidence>
<dbReference type="SUPFAM" id="SSF118290">
    <property type="entry name" value="WRKY DNA-binding domain"/>
    <property type="match status" value="1"/>
</dbReference>
<name>A0A8I6XWT8_HORVV</name>
<dbReference type="InterPro" id="IPR003657">
    <property type="entry name" value="WRKY_dom"/>
</dbReference>
<dbReference type="EnsemblPlants" id="HORVU.MOREX.r3.5HG0464260.1">
    <property type="protein sequence ID" value="HORVU.MOREX.r3.5HG0464260.1"/>
    <property type="gene ID" value="HORVU.MOREX.r3.5HG0464260"/>
</dbReference>
<evidence type="ECO:0000256" key="1">
    <source>
        <dbReference type="ARBA" id="ARBA00004123"/>
    </source>
</evidence>
<dbReference type="InterPro" id="IPR044810">
    <property type="entry name" value="WRKY_plant"/>
</dbReference>
<dbReference type="GO" id="GO:0000976">
    <property type="term" value="F:transcription cis-regulatory region binding"/>
    <property type="evidence" value="ECO:0000318"/>
    <property type="project" value="GO_Central"/>
</dbReference>
<dbReference type="GO" id="GO:0006355">
    <property type="term" value="P:regulation of DNA-templated transcription"/>
    <property type="evidence" value="ECO:0000318"/>
    <property type="project" value="GO_Central"/>
</dbReference>
<accession>A0A8I6XWT8</accession>
<protein>
    <recommendedName>
        <fullName evidence="7">WRKY domain-containing protein</fullName>
    </recommendedName>
</protein>
<proteinExistence type="predicted"/>
<dbReference type="InterPro" id="IPR036576">
    <property type="entry name" value="WRKY_dom_sf"/>
</dbReference>
<evidence type="ECO:0000259" key="7">
    <source>
        <dbReference type="PROSITE" id="PS50811"/>
    </source>
</evidence>
<dbReference type="PROSITE" id="PS50811">
    <property type="entry name" value="WRKY"/>
    <property type="match status" value="1"/>
</dbReference>
<evidence type="ECO:0000256" key="5">
    <source>
        <dbReference type="ARBA" id="ARBA00023242"/>
    </source>
</evidence>
<reference evidence="9" key="1">
    <citation type="journal article" date="2012" name="Nature">
        <title>A physical, genetic and functional sequence assembly of the barley genome.</title>
        <authorList>
            <consortium name="The International Barley Genome Sequencing Consortium"/>
            <person name="Mayer K.F."/>
            <person name="Waugh R."/>
            <person name="Brown J.W."/>
            <person name="Schulman A."/>
            <person name="Langridge P."/>
            <person name="Platzer M."/>
            <person name="Fincher G.B."/>
            <person name="Muehlbauer G.J."/>
            <person name="Sato K."/>
            <person name="Close T.J."/>
            <person name="Wise R.P."/>
            <person name="Stein N."/>
        </authorList>
    </citation>
    <scope>NUCLEOTIDE SEQUENCE [LARGE SCALE GENOMIC DNA]</scope>
    <source>
        <strain evidence="9">cv. Morex</strain>
    </source>
</reference>
<evidence type="ECO:0000256" key="4">
    <source>
        <dbReference type="ARBA" id="ARBA00023163"/>
    </source>
</evidence>
<sequence>MKHIKKSSSSSRLFCDDDRSAAALREMAREQSLVTQLRAVVLPAIQLAGGERAEVVAQMFESILDCSAKAIAALKLLRLDHSQVDDEVLLTAMVDDKTRVRKIVPGDGGKDGDDNAKPLRRQRKRRRLGDDSVALETPVPHYDGHQWRKYGQKIINHTKHPRSYYKCTYKQEQDCKATKTVQQQQQQQDGGIEDEPVMYAVVYYGQHTCKPGQTDAAVVQTASSGRFGEGGGEELARSNSCSNISVTCSSVVVDNHQLMTASLESCCNLLDMAGDMATAEVNQYDQLFDVASFSPFDSGTAWAMDVN</sequence>
<comment type="subcellular location">
    <subcellularLocation>
        <location evidence="1">Nucleus</location>
    </subcellularLocation>
</comment>
<keyword evidence="4" id="KW-0804">Transcription</keyword>
<keyword evidence="5" id="KW-0539">Nucleus</keyword>
<feature type="region of interest" description="Disordered" evidence="6">
    <location>
        <begin position="101"/>
        <end position="137"/>
    </location>
</feature>
<dbReference type="PANTHER" id="PTHR31282">
    <property type="entry name" value="WRKY TRANSCRIPTION FACTOR 21-RELATED"/>
    <property type="match status" value="1"/>
</dbReference>
<dbReference type="Gramene" id="HORVU.MOREX.r2.5HG0384220.1">
    <property type="protein sequence ID" value="HORVU.MOREX.r2.5HG0384220.1"/>
    <property type="gene ID" value="HORVU.MOREX.r2.5HG0384220"/>
</dbReference>
<evidence type="ECO:0000256" key="6">
    <source>
        <dbReference type="SAM" id="MobiDB-lite"/>
    </source>
</evidence>
<keyword evidence="2" id="KW-0805">Transcription regulation</keyword>
<dbReference type="GO" id="GO:0005634">
    <property type="term" value="C:nucleus"/>
    <property type="evidence" value="ECO:0000318"/>
    <property type="project" value="GO_Central"/>
</dbReference>
<dbReference type="Proteomes" id="UP000011116">
    <property type="component" value="Chromosome 5H"/>
</dbReference>
<keyword evidence="3" id="KW-0238">DNA-binding</keyword>
<evidence type="ECO:0000313" key="8">
    <source>
        <dbReference type="EnsemblPlants" id="HORVU.MOREX.r3.5HG0464260.1"/>
    </source>
</evidence>
<organism evidence="8 9">
    <name type="scientific">Hordeum vulgare subsp. vulgare</name>
    <name type="common">Domesticated barley</name>
    <dbReference type="NCBI Taxonomy" id="112509"/>
    <lineage>
        <taxon>Eukaryota</taxon>
        <taxon>Viridiplantae</taxon>
        <taxon>Streptophyta</taxon>
        <taxon>Embryophyta</taxon>
        <taxon>Tracheophyta</taxon>
        <taxon>Spermatophyta</taxon>
        <taxon>Magnoliopsida</taxon>
        <taxon>Liliopsida</taxon>
        <taxon>Poales</taxon>
        <taxon>Poaceae</taxon>
        <taxon>BOP clade</taxon>
        <taxon>Pooideae</taxon>
        <taxon>Triticodae</taxon>
        <taxon>Triticeae</taxon>
        <taxon>Hordeinae</taxon>
        <taxon>Hordeum</taxon>
    </lineage>
</organism>
<evidence type="ECO:0000256" key="3">
    <source>
        <dbReference type="ARBA" id="ARBA00023125"/>
    </source>
</evidence>
<feature type="compositionally biased region" description="Basic residues" evidence="6">
    <location>
        <begin position="118"/>
        <end position="127"/>
    </location>
</feature>
<feature type="domain" description="WRKY" evidence="7">
    <location>
        <begin position="143"/>
        <end position="185"/>
    </location>
</feature>
<reference evidence="8" key="2">
    <citation type="submission" date="2020-10" db="EMBL/GenBank/DDBJ databases">
        <authorList>
            <person name="Scholz U."/>
            <person name="Mascher M."/>
            <person name="Fiebig A."/>
        </authorList>
    </citation>
    <scope>NUCLEOTIDE SEQUENCE [LARGE SCALE GENOMIC DNA]</scope>
    <source>
        <strain evidence="8">cv. Morex</strain>
    </source>
</reference>
<dbReference type="Gramene" id="HORVU.MOREX.r3.5HG0464260.1">
    <property type="protein sequence ID" value="HORVU.MOREX.r3.5HG0464260.1"/>
    <property type="gene ID" value="HORVU.MOREX.r3.5HG0464260"/>
</dbReference>
<dbReference type="Pfam" id="PF03106">
    <property type="entry name" value="WRKY"/>
    <property type="match status" value="1"/>
</dbReference>
<feature type="compositionally biased region" description="Basic and acidic residues" evidence="6">
    <location>
        <begin position="108"/>
        <end position="117"/>
    </location>
</feature>
<reference evidence="8" key="3">
    <citation type="submission" date="2022-01" db="UniProtKB">
        <authorList>
            <consortium name="EnsemblPlants"/>
        </authorList>
    </citation>
    <scope>IDENTIFICATION</scope>
    <source>
        <strain evidence="8">subsp. vulgare</strain>
    </source>
</reference>
<dbReference type="Gene3D" id="2.20.25.80">
    <property type="entry name" value="WRKY domain"/>
    <property type="match status" value="1"/>
</dbReference>
<evidence type="ECO:0000313" key="9">
    <source>
        <dbReference type="Proteomes" id="UP000011116"/>
    </source>
</evidence>
<dbReference type="GO" id="GO:0003700">
    <property type="term" value="F:DNA-binding transcription factor activity"/>
    <property type="evidence" value="ECO:0000318"/>
    <property type="project" value="GO_Central"/>
</dbReference>
<dbReference type="AlphaFoldDB" id="A0A8I6XWT8"/>